<evidence type="ECO:0000313" key="1">
    <source>
        <dbReference type="EMBL" id="KAK7481183.1"/>
    </source>
</evidence>
<reference evidence="1 2" key="1">
    <citation type="journal article" date="2023" name="Sci. Data">
        <title>Genome assembly of the Korean intertidal mud-creeper Batillaria attramentaria.</title>
        <authorList>
            <person name="Patra A.K."/>
            <person name="Ho P.T."/>
            <person name="Jun S."/>
            <person name="Lee S.J."/>
            <person name="Kim Y."/>
            <person name="Won Y.J."/>
        </authorList>
    </citation>
    <scope>NUCLEOTIDE SEQUENCE [LARGE SCALE GENOMIC DNA]</scope>
    <source>
        <strain evidence="1">Wonlab-2016</strain>
    </source>
</reference>
<keyword evidence="2" id="KW-1185">Reference proteome</keyword>
<feature type="non-terminal residue" evidence="1">
    <location>
        <position position="190"/>
    </location>
</feature>
<dbReference type="Proteomes" id="UP001519460">
    <property type="component" value="Unassembled WGS sequence"/>
</dbReference>
<protein>
    <submittedName>
        <fullName evidence="1">Uncharacterized protein</fullName>
    </submittedName>
</protein>
<sequence length="190" mass="22092">MMKRILRRMKRTNTALVVSSVAWLLLLLLYAHLHFKHECNTNANATGNEGRSYPCRDTNCTASFPPPEQRLRTVIQSQEPITPEHRELIDNLANQTNTRVNLIFVTAASANHYNESQGLLKDLHEKVFPFLKTRTKLTFKLVYYDLGLSTPQQALLRKHAKFEVIRFPFERVPVVFKKLNTYTWKPLLVK</sequence>
<gene>
    <name evidence="1" type="ORF">BaRGS_00027616</name>
</gene>
<dbReference type="EMBL" id="JACVVK020000266">
    <property type="protein sequence ID" value="KAK7481183.1"/>
    <property type="molecule type" value="Genomic_DNA"/>
</dbReference>
<dbReference type="InterPro" id="IPR012444">
    <property type="entry name" value="DUF1647"/>
</dbReference>
<evidence type="ECO:0000313" key="2">
    <source>
        <dbReference type="Proteomes" id="UP001519460"/>
    </source>
</evidence>
<dbReference type="AlphaFoldDB" id="A0ABD0K2V7"/>
<name>A0ABD0K2V7_9CAEN</name>
<proteinExistence type="predicted"/>
<dbReference type="PANTHER" id="PTHR31389:SF4">
    <property type="entry name" value="LD39211P"/>
    <property type="match status" value="1"/>
</dbReference>
<accession>A0ABD0K2V7</accession>
<organism evidence="1 2">
    <name type="scientific">Batillaria attramentaria</name>
    <dbReference type="NCBI Taxonomy" id="370345"/>
    <lineage>
        <taxon>Eukaryota</taxon>
        <taxon>Metazoa</taxon>
        <taxon>Spiralia</taxon>
        <taxon>Lophotrochozoa</taxon>
        <taxon>Mollusca</taxon>
        <taxon>Gastropoda</taxon>
        <taxon>Caenogastropoda</taxon>
        <taxon>Sorbeoconcha</taxon>
        <taxon>Cerithioidea</taxon>
        <taxon>Batillariidae</taxon>
        <taxon>Batillaria</taxon>
    </lineage>
</organism>
<dbReference type="Pfam" id="PF07801">
    <property type="entry name" value="DUF1647"/>
    <property type="match status" value="1"/>
</dbReference>
<dbReference type="PANTHER" id="PTHR31389">
    <property type="entry name" value="LD39211P"/>
    <property type="match status" value="1"/>
</dbReference>
<comment type="caution">
    <text evidence="1">The sequence shown here is derived from an EMBL/GenBank/DDBJ whole genome shotgun (WGS) entry which is preliminary data.</text>
</comment>